<feature type="compositionally biased region" description="Basic and acidic residues" evidence="1">
    <location>
        <begin position="58"/>
        <end position="70"/>
    </location>
</feature>
<feature type="region of interest" description="Disordered" evidence="1">
    <location>
        <begin position="1"/>
        <end position="26"/>
    </location>
</feature>
<dbReference type="AlphaFoldDB" id="A0A9X2XPW6"/>
<accession>A0A9X2XPW6</accession>
<evidence type="ECO:0000256" key="1">
    <source>
        <dbReference type="SAM" id="MobiDB-lite"/>
    </source>
</evidence>
<reference evidence="2" key="1">
    <citation type="submission" date="2022-09" db="EMBL/GenBank/DDBJ databases">
        <authorList>
            <person name="Yuan C."/>
            <person name="Ke Z."/>
        </authorList>
    </citation>
    <scope>NUCLEOTIDE SEQUENCE</scope>
    <source>
        <strain evidence="2">LB-8</strain>
    </source>
</reference>
<evidence type="ECO:0000313" key="3">
    <source>
        <dbReference type="Proteomes" id="UP001155483"/>
    </source>
</evidence>
<keyword evidence="3" id="KW-1185">Reference proteome</keyword>
<protein>
    <submittedName>
        <fullName evidence="2">Uncharacterized protein</fullName>
    </submittedName>
</protein>
<name>A0A9X2XPW6_9BACT</name>
<gene>
    <name evidence="2" type="ORF">OCK74_22960</name>
</gene>
<dbReference type="Proteomes" id="UP001155483">
    <property type="component" value="Unassembled WGS sequence"/>
</dbReference>
<comment type="caution">
    <text evidence="2">The sequence shown here is derived from an EMBL/GenBank/DDBJ whole genome shotgun (WGS) entry which is preliminary data.</text>
</comment>
<dbReference type="EMBL" id="JAOTIF010000026">
    <property type="protein sequence ID" value="MCU7551999.1"/>
    <property type="molecule type" value="Genomic_DNA"/>
</dbReference>
<reference evidence="2" key="2">
    <citation type="submission" date="2023-04" db="EMBL/GenBank/DDBJ databases">
        <title>Paracnuella aquatica gen. nov., sp. nov., a member of the family Chitinophagaceae isolated from a hot spring.</title>
        <authorList>
            <person name="Wang C."/>
        </authorList>
    </citation>
    <scope>NUCLEOTIDE SEQUENCE</scope>
    <source>
        <strain evidence="2">LB-8</strain>
    </source>
</reference>
<feature type="compositionally biased region" description="Basic and acidic residues" evidence="1">
    <location>
        <begin position="16"/>
        <end position="26"/>
    </location>
</feature>
<proteinExistence type="predicted"/>
<sequence>MRRRHELKKKSGAAGRVERGKEDRTLGNDYWDRVADDVAAGYKSKKDDDNILNIDQEPGDHESGDMDHTS</sequence>
<dbReference type="RefSeq" id="WP_279299436.1">
    <property type="nucleotide sequence ID" value="NZ_JAOTIF010000026.1"/>
</dbReference>
<feature type="compositionally biased region" description="Basic residues" evidence="1">
    <location>
        <begin position="1"/>
        <end position="11"/>
    </location>
</feature>
<organism evidence="2 3">
    <name type="scientific">Paraflavisolibacter caeni</name>
    <dbReference type="NCBI Taxonomy" id="2982496"/>
    <lineage>
        <taxon>Bacteria</taxon>
        <taxon>Pseudomonadati</taxon>
        <taxon>Bacteroidota</taxon>
        <taxon>Chitinophagia</taxon>
        <taxon>Chitinophagales</taxon>
        <taxon>Chitinophagaceae</taxon>
        <taxon>Paraflavisolibacter</taxon>
    </lineage>
</organism>
<evidence type="ECO:0000313" key="2">
    <source>
        <dbReference type="EMBL" id="MCU7551999.1"/>
    </source>
</evidence>
<feature type="region of interest" description="Disordered" evidence="1">
    <location>
        <begin position="44"/>
        <end position="70"/>
    </location>
</feature>